<dbReference type="RefSeq" id="WP_207419946.1">
    <property type="nucleotide sequence ID" value="NZ_CP061177.1"/>
</dbReference>
<dbReference type="Pfam" id="PF13549">
    <property type="entry name" value="ATP-grasp_5"/>
    <property type="match status" value="1"/>
</dbReference>
<keyword evidence="4 5" id="KW-0067">ATP-binding</keyword>
<evidence type="ECO:0000313" key="8">
    <source>
        <dbReference type="EMBL" id="MBO1081763.1"/>
    </source>
</evidence>
<evidence type="ECO:0000259" key="6">
    <source>
        <dbReference type="PROSITE" id="PS50975"/>
    </source>
</evidence>
<dbReference type="SUPFAM" id="SSF55729">
    <property type="entry name" value="Acyl-CoA N-acyltransferases (Nat)"/>
    <property type="match status" value="1"/>
</dbReference>
<feature type="domain" description="N-acetyltransferase" evidence="7">
    <location>
        <begin position="726"/>
        <end position="887"/>
    </location>
</feature>
<proteinExistence type="predicted"/>
<dbReference type="Gene3D" id="3.30.470.20">
    <property type="entry name" value="ATP-grasp fold, B domain"/>
    <property type="match status" value="1"/>
</dbReference>
<evidence type="ECO:0000256" key="2">
    <source>
        <dbReference type="ARBA" id="ARBA00022598"/>
    </source>
</evidence>
<dbReference type="SUPFAM" id="SSF51735">
    <property type="entry name" value="NAD(P)-binding Rossmann-fold domains"/>
    <property type="match status" value="1"/>
</dbReference>
<dbReference type="InterPro" id="IPR036291">
    <property type="entry name" value="NAD(P)-bd_dom_sf"/>
</dbReference>
<reference evidence="8 9" key="1">
    <citation type="submission" date="2020-09" db="EMBL/GenBank/DDBJ databases">
        <title>Roseomonas.</title>
        <authorList>
            <person name="Zhu W."/>
        </authorList>
    </citation>
    <scope>NUCLEOTIDE SEQUENCE [LARGE SCALE GENOMIC DNA]</scope>
    <source>
        <strain evidence="8 9">573</strain>
    </source>
</reference>
<keyword evidence="1" id="KW-0816">Tricarboxylic acid cycle</keyword>
<dbReference type="PANTHER" id="PTHR43334">
    <property type="entry name" value="ACETATE--COA LIGASE [ADP-FORMING]"/>
    <property type="match status" value="1"/>
</dbReference>
<evidence type="ECO:0000313" key="9">
    <source>
        <dbReference type="Proteomes" id="UP001518989"/>
    </source>
</evidence>
<organism evidence="8 9">
    <name type="scientific">Roseomonas haemaphysalidis</name>
    <dbReference type="NCBI Taxonomy" id="2768162"/>
    <lineage>
        <taxon>Bacteria</taxon>
        <taxon>Pseudomonadati</taxon>
        <taxon>Pseudomonadota</taxon>
        <taxon>Alphaproteobacteria</taxon>
        <taxon>Acetobacterales</taxon>
        <taxon>Roseomonadaceae</taxon>
        <taxon>Roseomonas</taxon>
    </lineage>
</organism>
<dbReference type="PROSITE" id="PS50975">
    <property type="entry name" value="ATP_GRASP"/>
    <property type="match status" value="1"/>
</dbReference>
<evidence type="ECO:0000259" key="7">
    <source>
        <dbReference type="PROSITE" id="PS51186"/>
    </source>
</evidence>
<dbReference type="EMBL" id="JACTNG010000020">
    <property type="protein sequence ID" value="MBO1081763.1"/>
    <property type="molecule type" value="Genomic_DNA"/>
</dbReference>
<dbReference type="Pfam" id="PF00583">
    <property type="entry name" value="Acetyltransf_1"/>
    <property type="match status" value="1"/>
</dbReference>
<accession>A0ABS3KWA2</accession>
<evidence type="ECO:0000256" key="5">
    <source>
        <dbReference type="PROSITE-ProRule" id="PRU00409"/>
    </source>
</evidence>
<dbReference type="InterPro" id="IPR032875">
    <property type="entry name" value="Succ_CoA_lig_flav_dom"/>
</dbReference>
<gene>
    <name evidence="8" type="ORF">IAI61_22280</name>
</gene>
<dbReference type="InterPro" id="IPR051538">
    <property type="entry name" value="Acyl-CoA_Synth/Transferase"/>
</dbReference>
<evidence type="ECO:0000256" key="4">
    <source>
        <dbReference type="ARBA" id="ARBA00022840"/>
    </source>
</evidence>
<dbReference type="Gene3D" id="3.30.1490.20">
    <property type="entry name" value="ATP-grasp fold, A domain"/>
    <property type="match status" value="1"/>
</dbReference>
<dbReference type="InterPro" id="IPR011761">
    <property type="entry name" value="ATP-grasp"/>
</dbReference>
<dbReference type="Proteomes" id="UP001518989">
    <property type="component" value="Unassembled WGS sequence"/>
</dbReference>
<dbReference type="GO" id="GO:0016874">
    <property type="term" value="F:ligase activity"/>
    <property type="evidence" value="ECO:0007669"/>
    <property type="project" value="UniProtKB-KW"/>
</dbReference>
<dbReference type="PANTHER" id="PTHR43334:SF1">
    <property type="entry name" value="3-HYDROXYPROPIONATE--COA LIGASE [ADP-FORMING]"/>
    <property type="match status" value="1"/>
</dbReference>
<keyword evidence="3 5" id="KW-0547">Nucleotide-binding</keyword>
<dbReference type="SMART" id="SM00881">
    <property type="entry name" value="CoA_binding"/>
    <property type="match status" value="1"/>
</dbReference>
<keyword evidence="9" id="KW-1185">Reference proteome</keyword>
<name>A0ABS3KWA2_9PROT</name>
<dbReference type="Gene3D" id="3.40.50.261">
    <property type="entry name" value="Succinyl-CoA synthetase domains"/>
    <property type="match status" value="2"/>
</dbReference>
<feature type="domain" description="ATP-grasp" evidence="6">
    <location>
        <begin position="487"/>
        <end position="523"/>
    </location>
</feature>
<dbReference type="InterPro" id="IPR016181">
    <property type="entry name" value="Acyl_CoA_acyltransferase"/>
</dbReference>
<dbReference type="SUPFAM" id="SSF56059">
    <property type="entry name" value="Glutathione synthetase ATP-binding domain-like"/>
    <property type="match status" value="1"/>
</dbReference>
<evidence type="ECO:0000256" key="1">
    <source>
        <dbReference type="ARBA" id="ARBA00022532"/>
    </source>
</evidence>
<comment type="caution">
    <text evidence="8">The sequence shown here is derived from an EMBL/GenBank/DDBJ whole genome shotgun (WGS) entry which is preliminary data.</text>
</comment>
<dbReference type="InterPro" id="IPR016102">
    <property type="entry name" value="Succinyl-CoA_synth-like"/>
</dbReference>
<dbReference type="InterPro" id="IPR013815">
    <property type="entry name" value="ATP_grasp_subdomain_1"/>
</dbReference>
<dbReference type="PROSITE" id="PS51186">
    <property type="entry name" value="GNAT"/>
    <property type="match status" value="1"/>
</dbReference>
<dbReference type="Pfam" id="PF13607">
    <property type="entry name" value="Succ_CoA_lig"/>
    <property type="match status" value="1"/>
</dbReference>
<keyword evidence="2 8" id="KW-0436">Ligase</keyword>
<sequence>MNLPIPLARAQTGFRPEALFRPGAVVLVGDAALPETAIILGNLAAGGFQGRLFAVGVAADGFECFGAIEDLPVSPDLAVLCLPPEAQGQAMAALAAKGCFAVVVPVAAPDLVALCEATGIRVFGAHSFGLCLPTVGLNASLAHLPPKAGKLALLCQSAAMARAVLDWATGEDLGFSHIIGIGTNQGIGFALALDWLARDAQAGAVLLDIRRIKNRRMFVSALRATARTRPVVALRPGGRQSDASGTADAVMEAALRRAGVLRATGFEDMLSAVETLARVRPARRTGPDAMAGDRIAIVSNGQGPAQLAADAVVAGGGRLAAWGTAAAQALAVLLPPASTSNPLILPPGQSHRLAEAAAILATMPEVDAVVAIHAPAAGADSMVAANAIVAAARATRGAPVLVGWLGHATAEAGRQMLGRAGIAVFNAPEAAVRGALHLAMDRRNRAAAAELPPQDVLRLVPDRTAVRGIIDAVRQSGRHALTEQEALAVLAAYGQPVIAGEAAADAAEAAEVASRLGFPVAVKLASPDLPRKTDIGGVSLNLGDAGAVRLAAQAMLDRAARHHPDIRLHGLLVQRMAGGGMPRGHELRLRLGDDSMFGPWISFSRGGTTSDFEDDIAFDLPPLNRTLALAMIRRTRGARLLAGFRDLAKVDLDALADSLVRLSQIAVDFPEIADLIVNPLLARGAEVVALDASLTLRPAGAAGVLAIPPYPAELSQGWTARDGRSLMVRPIRPEDATALAEAFTQLTPEDVRWRFFSQIRALPPEQVVRMTQIDYDREMALVAVEQRPGQPDRLAATARLIRDPGRDSGEFAVVTLPGWKGQKLASHMIRRLLHWGEAQGIRTVVGQVLADNQPMLGFVRSLGFSVKRSAEDDEVMEAHINLRPPVASP</sequence>
<dbReference type="InterPro" id="IPR000182">
    <property type="entry name" value="GNAT_dom"/>
</dbReference>
<dbReference type="SUPFAM" id="SSF52210">
    <property type="entry name" value="Succinyl-CoA synthetase domains"/>
    <property type="match status" value="2"/>
</dbReference>
<protein>
    <submittedName>
        <fullName evidence="8">Bifunctional acetate--CoA ligase family protein/GNAT family N-acetyltransferase</fullName>
    </submittedName>
</protein>
<evidence type="ECO:0000256" key="3">
    <source>
        <dbReference type="ARBA" id="ARBA00022741"/>
    </source>
</evidence>
<dbReference type="Gene3D" id="3.40.50.720">
    <property type="entry name" value="NAD(P)-binding Rossmann-like Domain"/>
    <property type="match status" value="1"/>
</dbReference>
<dbReference type="InterPro" id="IPR003781">
    <property type="entry name" value="CoA-bd"/>
</dbReference>
<dbReference type="Gene3D" id="3.40.630.30">
    <property type="match status" value="1"/>
</dbReference>